<keyword evidence="1" id="KW-0479">Metal-binding</keyword>
<evidence type="ECO:0000256" key="4">
    <source>
        <dbReference type="SAM" id="MobiDB-lite"/>
    </source>
</evidence>
<keyword evidence="6" id="KW-1185">Reference proteome</keyword>
<accession>A0AAE8MW17</accession>
<feature type="compositionally biased region" description="Pro residues" evidence="4">
    <location>
        <begin position="309"/>
        <end position="319"/>
    </location>
</feature>
<gene>
    <name evidence="5" type="ORF">DNG_02937</name>
</gene>
<dbReference type="GO" id="GO:0008270">
    <property type="term" value="F:zinc ion binding"/>
    <property type="evidence" value="ECO:0007669"/>
    <property type="project" value="UniProtKB-KW"/>
</dbReference>
<evidence type="ECO:0000256" key="1">
    <source>
        <dbReference type="ARBA" id="ARBA00022723"/>
    </source>
</evidence>
<dbReference type="InterPro" id="IPR017907">
    <property type="entry name" value="Znf_RING_CS"/>
</dbReference>
<dbReference type="EMBL" id="ONZQ02000003">
    <property type="protein sequence ID" value="SPO00085.1"/>
    <property type="molecule type" value="Genomic_DNA"/>
</dbReference>
<keyword evidence="3" id="KW-0862">Zinc</keyword>
<evidence type="ECO:0000256" key="2">
    <source>
        <dbReference type="ARBA" id="ARBA00022771"/>
    </source>
</evidence>
<sequence>MSHAVLRDRSTLLLANKGLHNLRPALGLKETRDIPNGFELLPVWSHEEEPHVPVDSGSRFLGRVIPVPTLESHPVKECNDCGVPKRAPVMHVLPCKHDVCHKCLTNRALWPEKGMPRDALLSMLHKAGQRLYDPNSRDYARDMADKESVLGTLWQRLGWACCKKTIPFGDLIREGVDSWIITSLIREWDHALRAIEGEGNSIILRLFDGFFRLRVEDGVEVAYSTHPRLKMEIKNPFRRPPSNRNGDKEGLLHLSVLSDQLVREQEIASARAEWDEILEQFPLAHVSRDGSERYDDGPFSTWKLKPGEPEPGGPEPGGPEPAGLDEPTGASFFSGIDGEWRGTPDASFLGYDELWAILDAAFLGYDVLWVIPNALFLGYDELWAIPGISFFPGFYGELPDAPDASFWRYEEFWVTPDASSPNLTLEAVHGSLTATGTSTGSPVRGVNGVGEGSSPLENFNAALANHNIRLGRPTGSGSLS</sequence>
<dbReference type="Proteomes" id="UP001187682">
    <property type="component" value="Unassembled WGS sequence"/>
</dbReference>
<name>A0AAE8MW17_9PEZI</name>
<evidence type="ECO:0000256" key="3">
    <source>
        <dbReference type="ARBA" id="ARBA00022833"/>
    </source>
</evidence>
<reference evidence="5" key="1">
    <citation type="submission" date="2018-03" db="EMBL/GenBank/DDBJ databases">
        <authorList>
            <person name="Guldener U."/>
        </authorList>
    </citation>
    <scope>NUCLEOTIDE SEQUENCE</scope>
</reference>
<feature type="region of interest" description="Disordered" evidence="4">
    <location>
        <begin position="289"/>
        <end position="328"/>
    </location>
</feature>
<evidence type="ECO:0000313" key="6">
    <source>
        <dbReference type="Proteomes" id="UP001187682"/>
    </source>
</evidence>
<dbReference type="AlphaFoldDB" id="A0AAE8MW17"/>
<keyword evidence="2" id="KW-0863">Zinc-finger</keyword>
<evidence type="ECO:0000313" key="5">
    <source>
        <dbReference type="EMBL" id="SPO00085.1"/>
    </source>
</evidence>
<organism evidence="5 6">
    <name type="scientific">Cephalotrichum gorgonifer</name>
    <dbReference type="NCBI Taxonomy" id="2041049"/>
    <lineage>
        <taxon>Eukaryota</taxon>
        <taxon>Fungi</taxon>
        <taxon>Dikarya</taxon>
        <taxon>Ascomycota</taxon>
        <taxon>Pezizomycotina</taxon>
        <taxon>Sordariomycetes</taxon>
        <taxon>Hypocreomycetidae</taxon>
        <taxon>Microascales</taxon>
        <taxon>Microascaceae</taxon>
        <taxon>Cephalotrichum</taxon>
    </lineage>
</organism>
<comment type="caution">
    <text evidence="5">The sequence shown here is derived from an EMBL/GenBank/DDBJ whole genome shotgun (WGS) entry which is preliminary data.</text>
</comment>
<proteinExistence type="predicted"/>
<protein>
    <submittedName>
        <fullName evidence="5">Uncharacterized protein</fullName>
    </submittedName>
</protein>
<dbReference type="PROSITE" id="PS00518">
    <property type="entry name" value="ZF_RING_1"/>
    <property type="match status" value="1"/>
</dbReference>